<reference evidence="10 11" key="1">
    <citation type="submission" date="2018-03" db="EMBL/GenBank/DDBJ databases">
        <title>Adhaeribacter sp. HMF7605 Genome sequencing and assembly.</title>
        <authorList>
            <person name="Kang H."/>
            <person name="Kang J."/>
            <person name="Cha I."/>
            <person name="Kim H."/>
            <person name="Joh K."/>
        </authorList>
    </citation>
    <scope>NUCLEOTIDE SEQUENCE [LARGE SCALE GENOMIC DNA]</scope>
    <source>
        <strain evidence="10 11">HMF7605</strain>
    </source>
</reference>
<organism evidence="10 11">
    <name type="scientific">Adhaeribacter arboris</name>
    <dbReference type="NCBI Taxonomy" id="2072846"/>
    <lineage>
        <taxon>Bacteria</taxon>
        <taxon>Pseudomonadati</taxon>
        <taxon>Bacteroidota</taxon>
        <taxon>Cytophagia</taxon>
        <taxon>Cytophagales</taxon>
        <taxon>Hymenobacteraceae</taxon>
        <taxon>Adhaeribacter</taxon>
    </lineage>
</organism>
<evidence type="ECO:0000256" key="1">
    <source>
        <dbReference type="ARBA" id="ARBA00007261"/>
    </source>
</evidence>
<dbReference type="OrthoDB" id="9811314at2"/>
<keyword evidence="5" id="KW-0482">Metalloprotease</keyword>
<evidence type="ECO:0000313" key="10">
    <source>
        <dbReference type="EMBL" id="PSR56200.1"/>
    </source>
</evidence>
<dbReference type="EMBL" id="PYFT01000001">
    <property type="protein sequence ID" value="PSR56200.1"/>
    <property type="molecule type" value="Genomic_DNA"/>
</dbReference>
<evidence type="ECO:0000256" key="4">
    <source>
        <dbReference type="ARBA" id="ARBA00022833"/>
    </source>
</evidence>
<feature type="domain" description="Peptidase M16 C-terminal" evidence="9">
    <location>
        <begin position="215"/>
        <end position="390"/>
    </location>
</feature>
<evidence type="ECO:0000259" key="8">
    <source>
        <dbReference type="Pfam" id="PF00675"/>
    </source>
</evidence>
<dbReference type="RefSeq" id="WP_106932378.1">
    <property type="nucleotide sequence ID" value="NZ_PYFT01000001.1"/>
</dbReference>
<dbReference type="Proteomes" id="UP000240357">
    <property type="component" value="Unassembled WGS sequence"/>
</dbReference>
<feature type="signal peptide" evidence="7">
    <location>
        <begin position="1"/>
        <end position="23"/>
    </location>
</feature>
<dbReference type="InterPro" id="IPR011249">
    <property type="entry name" value="Metalloenz_LuxS/M16"/>
</dbReference>
<dbReference type="Gene3D" id="3.30.830.10">
    <property type="entry name" value="Metalloenzyme, LuxS/M16 peptidase-like"/>
    <property type="match status" value="4"/>
</dbReference>
<evidence type="ECO:0000313" key="11">
    <source>
        <dbReference type="Proteomes" id="UP000240357"/>
    </source>
</evidence>
<gene>
    <name evidence="10" type="ORF">AHMF7605_23185</name>
</gene>
<dbReference type="GO" id="GO:0008237">
    <property type="term" value="F:metallopeptidase activity"/>
    <property type="evidence" value="ECO:0007669"/>
    <property type="project" value="UniProtKB-KW"/>
</dbReference>
<evidence type="ECO:0000256" key="5">
    <source>
        <dbReference type="ARBA" id="ARBA00023049"/>
    </source>
</evidence>
<comment type="similarity">
    <text evidence="1">Belongs to the peptidase M16 family.</text>
</comment>
<evidence type="ECO:0000256" key="2">
    <source>
        <dbReference type="ARBA" id="ARBA00022670"/>
    </source>
</evidence>
<keyword evidence="2" id="KW-0645">Protease</keyword>
<feature type="compositionally biased region" description="Low complexity" evidence="6">
    <location>
        <begin position="953"/>
        <end position="968"/>
    </location>
</feature>
<sequence>MFQKVKLVLCGWAVLALSLPINAQKTGSALKPVEKVARKGSELVIPYEKYVLPNGLTLVVHEDHSDPIVHVDVTYHVGSAREEVGKSGFAHFFEHMMFQGSDHVADEEHFKIVTNAGGTLNGSTNKDRTNYYETIPSNQLETALWLEADRMGFLLDVVTQKKFEIQRSTVKNERGQNYDNRPYGLVGETTARTLYPYGHPYSWLTIGYIEDLNRVNVDDLKNFFLRWYGPNNATVTVGGDVNPKDVVKMVEKYFGSIPRGPEVKNRKLAAVTLPQDRYVSYEDNVRFPLLQMVFPTVPNRHPDEAPLDCLAEILGGGKNSILYKNLIKEQKAVQADASHPASELAGEFTLRVLPFPGQTLADMEKMVRASLQEFEKTGVTDDAITRFKAKYESDIINSLESVAGKVSQLAANQTYTGSPNYLPTDYKVHMAVTKADVMRVYNQYIKNKHAVILSVVPKGQAQAVAKPDNFKPTTDGYKAPADQYAGLKYVKPKDNFDRSQRPGAGKNPVVTVPPFYRDNLPNGIKIIGTENKEVPMVTLLFSMQGGHKLSAKDPSRAGIASLMAAMLNESTEKYTAEDINSQLEKLGSSISVSGGTEAINVTVESQVKNLDATLALLEERLLRPRFDPVDFERLKKQRLEAIANQATQPTVIADNVYNKLLYGEGNILAVPAIGTAATVNTITLEDIKNFYRENFSPSVTNLVIVGDIKQQDIKPKLAFLEKWTAKPVTMPVLPPMPSGDKSKIYLVDKEKAAQSEIRIGYLALPYDATGEYYKSGLMNYILGGNFNSRINLNLREAKGYTYGARSGFSGTELVGPFTAQAGVRANVSDSAVVEFLKEIKTFRSEGIHDDELAFLKSSVGQRDALKYETPYQKAVFLNNIIKYNLDADFVKKQNEILQNITKEEINTLAKKNLPLEKMNIMLVGDKALIKPGLEKLGYEVVELDTEGNQVKQTATPTAPVTPATPAPAEKNKKAPAKPRKSMPEIRTS</sequence>
<accession>A0A2T2YL27</accession>
<feature type="chain" id="PRO_5015618755" evidence="7">
    <location>
        <begin position="24"/>
        <end position="988"/>
    </location>
</feature>
<keyword evidence="4" id="KW-0862">Zinc</keyword>
<dbReference type="InterPro" id="IPR050626">
    <property type="entry name" value="Peptidase_M16"/>
</dbReference>
<dbReference type="AlphaFoldDB" id="A0A2T2YL27"/>
<evidence type="ECO:0000256" key="3">
    <source>
        <dbReference type="ARBA" id="ARBA00022801"/>
    </source>
</evidence>
<evidence type="ECO:0000256" key="6">
    <source>
        <dbReference type="SAM" id="MobiDB-lite"/>
    </source>
</evidence>
<dbReference type="GO" id="GO:0046872">
    <property type="term" value="F:metal ion binding"/>
    <property type="evidence" value="ECO:0007669"/>
    <property type="project" value="InterPro"/>
</dbReference>
<evidence type="ECO:0000259" key="9">
    <source>
        <dbReference type="Pfam" id="PF05193"/>
    </source>
</evidence>
<feature type="domain" description="Peptidase M16 N-terminal" evidence="8">
    <location>
        <begin position="552"/>
        <end position="659"/>
    </location>
</feature>
<feature type="domain" description="Peptidase M16 C-terminal" evidence="9">
    <location>
        <begin position="681"/>
        <end position="857"/>
    </location>
</feature>
<dbReference type="InterPro" id="IPR007863">
    <property type="entry name" value="Peptidase_M16_C"/>
</dbReference>
<keyword evidence="11" id="KW-1185">Reference proteome</keyword>
<feature type="domain" description="Peptidase M16 N-terminal" evidence="8">
    <location>
        <begin position="59"/>
        <end position="174"/>
    </location>
</feature>
<keyword evidence="3" id="KW-0378">Hydrolase</keyword>
<protein>
    <submittedName>
        <fullName evidence="10">Peptidase M16</fullName>
    </submittedName>
</protein>
<dbReference type="SUPFAM" id="SSF63411">
    <property type="entry name" value="LuxS/MPP-like metallohydrolase"/>
    <property type="match status" value="4"/>
</dbReference>
<proteinExistence type="inferred from homology"/>
<dbReference type="PANTHER" id="PTHR43690:SF35">
    <property type="entry name" value="NON-CATALYTIC MEMBER OF PEPTIDASE SUBFAMILY M16B-RELATED"/>
    <property type="match status" value="1"/>
</dbReference>
<evidence type="ECO:0000256" key="7">
    <source>
        <dbReference type="SAM" id="SignalP"/>
    </source>
</evidence>
<dbReference type="PANTHER" id="PTHR43690">
    <property type="entry name" value="NARDILYSIN"/>
    <property type="match status" value="1"/>
</dbReference>
<feature type="region of interest" description="Disordered" evidence="6">
    <location>
        <begin position="947"/>
        <end position="988"/>
    </location>
</feature>
<dbReference type="Pfam" id="PF05193">
    <property type="entry name" value="Peptidase_M16_C"/>
    <property type="match status" value="2"/>
</dbReference>
<dbReference type="InterPro" id="IPR011765">
    <property type="entry name" value="Pept_M16_N"/>
</dbReference>
<dbReference type="GO" id="GO:0006508">
    <property type="term" value="P:proteolysis"/>
    <property type="evidence" value="ECO:0007669"/>
    <property type="project" value="UniProtKB-KW"/>
</dbReference>
<keyword evidence="7" id="KW-0732">Signal</keyword>
<comment type="caution">
    <text evidence="10">The sequence shown here is derived from an EMBL/GenBank/DDBJ whole genome shotgun (WGS) entry which is preliminary data.</text>
</comment>
<dbReference type="Pfam" id="PF00675">
    <property type="entry name" value="Peptidase_M16"/>
    <property type="match status" value="2"/>
</dbReference>
<name>A0A2T2YL27_9BACT</name>